<comment type="caution">
    <text evidence="3">The sequence shown here is derived from an EMBL/GenBank/DDBJ whole genome shotgun (WGS) entry which is preliminary data.</text>
</comment>
<evidence type="ECO:0000313" key="4">
    <source>
        <dbReference type="Proteomes" id="UP000177622"/>
    </source>
</evidence>
<evidence type="ECO:0000256" key="1">
    <source>
        <dbReference type="ARBA" id="ARBA00009003"/>
    </source>
</evidence>
<dbReference type="PANTHER" id="PTHR31834:SF9">
    <property type="entry name" value="INITIATION-SPECIFIC ALPHA-1,6-MANNOSYLTRANSFERASE"/>
    <property type="match status" value="1"/>
</dbReference>
<dbReference type="AlphaFoldDB" id="A0A1F5L6G3"/>
<sequence>MLRRYRTSLRSLGQQKAVFVLAVVIVIVLINTLIPLRFGLNARDKRLHSEDRPRYLHHSTFRAEPDYRYETKLSKALRELEIEGQLRGNATAPRTLWQIMLGQTAGAQQRGEDSILFQEKNSDWEYMLVTSEWADNFVTETLASIPDLAYLYKTYPHNVLRADLLRYLILWYYGGYYSDMDIFPARSIKSCPALRDAGFTDTVDPDISLVVGVEIDEPFASPQKMHDWHWVRSYGFVQYTMYAPQRFSPLLREIIVRVLSHTRRHIDQSNFFLGARYNELATLEITGPGVFTDAVLDVLSDTLPTTHPLIQESVKADAGLGDMVPSSGASPIQRVTWAPFYRLKLPRCIKGSDAKLGKQLGGLCVLPVNSWGNGQRHSEAEGFDNPQACVNHRFGGTWKPWKQSWQKYLLG</sequence>
<dbReference type="GO" id="GO:0000136">
    <property type="term" value="C:mannan polymerase complex"/>
    <property type="evidence" value="ECO:0007669"/>
    <property type="project" value="TreeGrafter"/>
</dbReference>
<evidence type="ECO:0000256" key="2">
    <source>
        <dbReference type="SAM" id="Phobius"/>
    </source>
</evidence>
<dbReference type="OrthoDB" id="409543at2759"/>
<gene>
    <name evidence="3" type="ORF">PENARI_c028G03191</name>
</gene>
<dbReference type="RefSeq" id="XP_022483956.1">
    <property type="nucleotide sequence ID" value="XM_022636181.1"/>
</dbReference>
<dbReference type="GO" id="GO:0000009">
    <property type="term" value="F:alpha-1,6-mannosyltransferase activity"/>
    <property type="evidence" value="ECO:0007669"/>
    <property type="project" value="InterPro"/>
</dbReference>
<dbReference type="SUPFAM" id="SSF53448">
    <property type="entry name" value="Nucleotide-diphospho-sugar transferases"/>
    <property type="match status" value="1"/>
</dbReference>
<dbReference type="Gene3D" id="3.90.550.20">
    <property type="match status" value="1"/>
</dbReference>
<reference evidence="3 4" key="1">
    <citation type="journal article" date="2016" name="Sci. Rep.">
        <title>Penicillium arizonense, a new, genome sequenced fungal species, reveals a high chemical diversity in secreted metabolites.</title>
        <authorList>
            <person name="Grijseels S."/>
            <person name="Nielsen J.C."/>
            <person name="Randelovic M."/>
            <person name="Nielsen J."/>
            <person name="Nielsen K.F."/>
            <person name="Workman M."/>
            <person name="Frisvad J.C."/>
        </authorList>
    </citation>
    <scope>NUCLEOTIDE SEQUENCE [LARGE SCALE GENOMIC DNA]</scope>
    <source>
        <strain evidence="3 4">CBS 141311</strain>
    </source>
</reference>
<evidence type="ECO:0008006" key="5">
    <source>
        <dbReference type="Google" id="ProtNLM"/>
    </source>
</evidence>
<comment type="similarity">
    <text evidence="1">Belongs to the glycosyltransferase 32 family.</text>
</comment>
<keyword evidence="4" id="KW-1185">Reference proteome</keyword>
<dbReference type="Proteomes" id="UP000177622">
    <property type="component" value="Unassembled WGS sequence"/>
</dbReference>
<dbReference type="GO" id="GO:0006487">
    <property type="term" value="P:protein N-linked glycosylation"/>
    <property type="evidence" value="ECO:0007669"/>
    <property type="project" value="TreeGrafter"/>
</dbReference>
<accession>A0A1F5L6G3</accession>
<keyword evidence="2" id="KW-1133">Transmembrane helix</keyword>
<keyword evidence="2" id="KW-0472">Membrane</keyword>
<feature type="transmembrane region" description="Helical" evidence="2">
    <location>
        <begin position="20"/>
        <end position="40"/>
    </location>
</feature>
<organism evidence="3 4">
    <name type="scientific">Penicillium arizonense</name>
    <dbReference type="NCBI Taxonomy" id="1835702"/>
    <lineage>
        <taxon>Eukaryota</taxon>
        <taxon>Fungi</taxon>
        <taxon>Dikarya</taxon>
        <taxon>Ascomycota</taxon>
        <taxon>Pezizomycotina</taxon>
        <taxon>Eurotiomycetes</taxon>
        <taxon>Eurotiomycetidae</taxon>
        <taxon>Eurotiales</taxon>
        <taxon>Aspergillaceae</taxon>
        <taxon>Penicillium</taxon>
    </lineage>
</organism>
<dbReference type="InterPro" id="IPR007577">
    <property type="entry name" value="GlycoTrfase_DXD_sugar-bd_CS"/>
</dbReference>
<dbReference type="EMBL" id="LXJU01000028">
    <property type="protein sequence ID" value="OGE48501.1"/>
    <property type="molecule type" value="Genomic_DNA"/>
</dbReference>
<name>A0A1F5L6G3_PENAI</name>
<keyword evidence="2" id="KW-0812">Transmembrane</keyword>
<evidence type="ECO:0000313" key="3">
    <source>
        <dbReference type="EMBL" id="OGE48501.1"/>
    </source>
</evidence>
<dbReference type="InterPro" id="IPR029044">
    <property type="entry name" value="Nucleotide-diphossugar_trans"/>
</dbReference>
<dbReference type="PANTHER" id="PTHR31834">
    <property type="entry name" value="INITIATION-SPECIFIC ALPHA-1,6-MANNOSYLTRANSFERASE"/>
    <property type="match status" value="1"/>
</dbReference>
<dbReference type="STRING" id="1835702.A0A1F5L6G3"/>
<proteinExistence type="inferred from homology"/>
<dbReference type="Pfam" id="PF04488">
    <property type="entry name" value="Gly_transf_sug"/>
    <property type="match status" value="1"/>
</dbReference>
<dbReference type="GeneID" id="34580915"/>
<protein>
    <recommendedName>
        <fullName evidence="5">Alpha 1,4-glycosyltransferase domain-containing protein</fullName>
    </recommendedName>
</protein>
<dbReference type="InterPro" id="IPR039367">
    <property type="entry name" value="Och1-like"/>
</dbReference>